<dbReference type="PANTHER" id="PTHR12629:SF42">
    <property type="entry name" value="OS02G0734300 PROTEIN"/>
    <property type="match status" value="1"/>
</dbReference>
<keyword evidence="8" id="KW-1185">Reference proteome</keyword>
<dbReference type="GO" id="GO:0046872">
    <property type="term" value="F:metal ion binding"/>
    <property type="evidence" value="ECO:0007669"/>
    <property type="project" value="UniProtKB-KW"/>
</dbReference>
<dbReference type="InterPro" id="IPR015797">
    <property type="entry name" value="NUDIX_hydrolase-like_dom_sf"/>
</dbReference>
<dbReference type="PANTHER" id="PTHR12629">
    <property type="entry name" value="DIPHOSPHOINOSITOL POLYPHOSPHATE PHOSPHOHYDROLASE"/>
    <property type="match status" value="1"/>
</dbReference>
<reference evidence="7 8" key="1">
    <citation type="submission" date="2018-06" db="EMBL/GenBank/DDBJ databases">
        <title>The Genome of Cuscuta australis (Dodder) Provides Insight into the Evolution of Plant Parasitism.</title>
        <authorList>
            <person name="Liu H."/>
        </authorList>
    </citation>
    <scope>NUCLEOTIDE SEQUENCE [LARGE SCALE GENOMIC DNA]</scope>
    <source>
        <strain evidence="8">cv. Yunnan</strain>
        <tissue evidence="7">Vines</tissue>
    </source>
</reference>
<dbReference type="PROSITE" id="PS00893">
    <property type="entry name" value="NUDIX_BOX"/>
    <property type="match status" value="1"/>
</dbReference>
<dbReference type="InterPro" id="IPR020084">
    <property type="entry name" value="NUDIX_hydrolase_CS"/>
</dbReference>
<keyword evidence="3" id="KW-0479">Metal-binding</keyword>
<dbReference type="GO" id="GO:0005634">
    <property type="term" value="C:nucleus"/>
    <property type="evidence" value="ECO:0007669"/>
    <property type="project" value="TreeGrafter"/>
</dbReference>
<dbReference type="InterPro" id="IPR047198">
    <property type="entry name" value="DDP-like_NUDIX"/>
</dbReference>
<dbReference type="PROSITE" id="PS51462">
    <property type="entry name" value="NUDIX"/>
    <property type="match status" value="1"/>
</dbReference>
<keyword evidence="4" id="KW-0378">Hydrolase</keyword>
<keyword evidence="5" id="KW-0460">Magnesium</keyword>
<comment type="cofactor">
    <cofactor evidence="1">
        <name>Mg(2+)</name>
        <dbReference type="ChEBI" id="CHEBI:18420"/>
    </cofactor>
</comment>
<evidence type="ECO:0000256" key="5">
    <source>
        <dbReference type="ARBA" id="ARBA00022842"/>
    </source>
</evidence>
<dbReference type="InterPro" id="IPR000086">
    <property type="entry name" value="NUDIX_hydrolase_dom"/>
</dbReference>
<dbReference type="GO" id="GO:0005737">
    <property type="term" value="C:cytoplasm"/>
    <property type="evidence" value="ECO:0007669"/>
    <property type="project" value="TreeGrafter"/>
</dbReference>
<dbReference type="CDD" id="cd04666">
    <property type="entry name" value="NUDIX_DIPP2_like_Nudt4"/>
    <property type="match status" value="1"/>
</dbReference>
<feature type="domain" description="Nudix hydrolase" evidence="6">
    <location>
        <begin position="18"/>
        <end position="170"/>
    </location>
</feature>
<dbReference type="EMBL" id="NQVE01000028">
    <property type="protein sequence ID" value="RAL53026.1"/>
    <property type="molecule type" value="Genomic_DNA"/>
</dbReference>
<evidence type="ECO:0000259" key="6">
    <source>
        <dbReference type="PROSITE" id="PS51462"/>
    </source>
</evidence>
<organism evidence="7 8">
    <name type="scientific">Cuscuta australis</name>
    <dbReference type="NCBI Taxonomy" id="267555"/>
    <lineage>
        <taxon>Eukaryota</taxon>
        <taxon>Viridiplantae</taxon>
        <taxon>Streptophyta</taxon>
        <taxon>Embryophyta</taxon>
        <taxon>Tracheophyta</taxon>
        <taxon>Spermatophyta</taxon>
        <taxon>Magnoliopsida</taxon>
        <taxon>eudicotyledons</taxon>
        <taxon>Gunneridae</taxon>
        <taxon>Pentapetalae</taxon>
        <taxon>asterids</taxon>
        <taxon>lamiids</taxon>
        <taxon>Solanales</taxon>
        <taxon>Convolvulaceae</taxon>
        <taxon>Cuscuteae</taxon>
        <taxon>Cuscuta</taxon>
        <taxon>Cuscuta subgen. Grammica</taxon>
        <taxon>Cuscuta sect. Cleistogrammica</taxon>
    </lineage>
</organism>
<comment type="caution">
    <text evidence="7">The sequence shown here is derived from an EMBL/GenBank/DDBJ whole genome shotgun (WGS) entry which is preliminary data.</text>
</comment>
<dbReference type="Proteomes" id="UP000249390">
    <property type="component" value="Unassembled WGS sequence"/>
</dbReference>
<evidence type="ECO:0000256" key="4">
    <source>
        <dbReference type="ARBA" id="ARBA00022801"/>
    </source>
</evidence>
<protein>
    <recommendedName>
        <fullName evidence="6">Nudix hydrolase domain-containing protein</fullName>
    </recommendedName>
</protein>
<evidence type="ECO:0000313" key="7">
    <source>
        <dbReference type="EMBL" id="RAL53026.1"/>
    </source>
</evidence>
<accession>A0A328E6F3</accession>
<dbReference type="AlphaFoldDB" id="A0A328E6F3"/>
<dbReference type="GO" id="GO:0016462">
    <property type="term" value="F:pyrophosphatase activity"/>
    <property type="evidence" value="ECO:0007669"/>
    <property type="project" value="InterPro"/>
</dbReference>
<proteinExistence type="inferred from homology"/>
<gene>
    <name evidence="7" type="ORF">DM860_016261</name>
</gene>
<dbReference type="SUPFAM" id="SSF55811">
    <property type="entry name" value="Nudix"/>
    <property type="match status" value="1"/>
</dbReference>
<evidence type="ECO:0000256" key="2">
    <source>
        <dbReference type="ARBA" id="ARBA00005582"/>
    </source>
</evidence>
<dbReference type="Gene3D" id="3.90.79.10">
    <property type="entry name" value="Nucleoside Triphosphate Pyrophosphohydrolase"/>
    <property type="match status" value="1"/>
</dbReference>
<evidence type="ECO:0000256" key="1">
    <source>
        <dbReference type="ARBA" id="ARBA00001946"/>
    </source>
</evidence>
<evidence type="ECO:0000256" key="3">
    <source>
        <dbReference type="ARBA" id="ARBA00022723"/>
    </source>
</evidence>
<comment type="similarity">
    <text evidence="2">Belongs to the Nudix hydrolase family.</text>
</comment>
<sequence length="208" mass="23547">MGSLVARTGRNLQRYNDGRRQVVGCVPYRYKEGIAETSLGVNNNNYNNNAEEAIEILVITPQRKGKGMLFPKGGWETDEAIEDAALRETMEEAGVLGQVQGKLGTWNFENNNNKKKKATSYEGHMFALLVKEQLDSWPEMQFRQRHWISVGEARNACKQWWMKEALESLVNRLSKEIKKAIYSSHFATRCGAQILPPPAMGSLQKEPS</sequence>
<evidence type="ECO:0000313" key="8">
    <source>
        <dbReference type="Proteomes" id="UP000249390"/>
    </source>
</evidence>
<name>A0A328E6F3_9ASTE</name>
<dbReference type="Pfam" id="PF00293">
    <property type="entry name" value="NUDIX"/>
    <property type="match status" value="1"/>
</dbReference>